<keyword evidence="1" id="KW-0472">Membrane</keyword>
<dbReference type="Proteomes" id="UP000076927">
    <property type="component" value="Chromosome"/>
</dbReference>
<dbReference type="EMBL" id="CP011388">
    <property type="protein sequence ID" value="ANE47165.1"/>
    <property type="molecule type" value="Genomic_DNA"/>
</dbReference>
<feature type="transmembrane region" description="Helical" evidence="1">
    <location>
        <begin position="58"/>
        <end position="77"/>
    </location>
</feature>
<keyword evidence="3" id="KW-1185">Reference proteome</keyword>
<dbReference type="PATRIC" id="fig|1178515.4.peg.2773"/>
<protein>
    <submittedName>
        <fullName evidence="2">Membrane protein</fullName>
    </submittedName>
</protein>
<dbReference type="OrthoDB" id="2974387at2"/>
<evidence type="ECO:0000313" key="2">
    <source>
        <dbReference type="EMBL" id="ANE47165.1"/>
    </source>
</evidence>
<dbReference type="KEGG" id="pswu:SY83_13820"/>
<sequence length="80" mass="8930">MKKNTLTLIIFILLGLLLGSIAAHVLSGVKQLSFLTESTMISWQPRANLDVISYDLKLQVKLSVMSILGLVASIWIYRKL</sequence>
<dbReference type="STRING" id="1178515.SY83_13820"/>
<keyword evidence="1" id="KW-0812">Transmembrane</keyword>
<evidence type="ECO:0000256" key="1">
    <source>
        <dbReference type="SAM" id="Phobius"/>
    </source>
</evidence>
<keyword evidence="1" id="KW-1133">Transmembrane helix</keyword>
<reference evidence="2 3" key="1">
    <citation type="submission" date="2015-01" db="EMBL/GenBank/DDBJ databases">
        <title>Paenibacillus swuensis/DY6/whole genome sequencing.</title>
        <authorList>
            <person name="Kim M.K."/>
            <person name="Srinivasan S."/>
            <person name="Lee J.-J."/>
        </authorList>
    </citation>
    <scope>NUCLEOTIDE SEQUENCE [LARGE SCALE GENOMIC DNA]</scope>
    <source>
        <strain evidence="2 3">DY6</strain>
    </source>
</reference>
<organism evidence="2 3">
    <name type="scientific">Paenibacillus swuensis</name>
    <dbReference type="NCBI Taxonomy" id="1178515"/>
    <lineage>
        <taxon>Bacteria</taxon>
        <taxon>Bacillati</taxon>
        <taxon>Bacillota</taxon>
        <taxon>Bacilli</taxon>
        <taxon>Bacillales</taxon>
        <taxon>Paenibacillaceae</taxon>
        <taxon>Paenibacillus</taxon>
    </lineage>
</organism>
<dbReference type="RefSeq" id="WP_068607426.1">
    <property type="nucleotide sequence ID" value="NZ_CP011388.1"/>
</dbReference>
<accession>A0A172TJD5</accession>
<evidence type="ECO:0000313" key="3">
    <source>
        <dbReference type="Proteomes" id="UP000076927"/>
    </source>
</evidence>
<dbReference type="InterPro" id="IPR025470">
    <property type="entry name" value="DUF4321"/>
</dbReference>
<gene>
    <name evidence="2" type="ORF">SY83_13820</name>
</gene>
<name>A0A172TJD5_9BACL</name>
<proteinExistence type="predicted"/>
<dbReference type="AlphaFoldDB" id="A0A172TJD5"/>
<dbReference type="Pfam" id="PF14209">
    <property type="entry name" value="DUF4321"/>
    <property type="match status" value="1"/>
</dbReference>